<dbReference type="GO" id="GO:0006635">
    <property type="term" value="P:fatty acid beta-oxidation"/>
    <property type="evidence" value="ECO:0007669"/>
    <property type="project" value="TreeGrafter"/>
</dbReference>
<dbReference type="PANTHER" id="PTHR11941">
    <property type="entry name" value="ENOYL-COA HYDRATASE-RELATED"/>
    <property type="match status" value="1"/>
</dbReference>
<keyword evidence="2" id="KW-0456">Lyase</keyword>
<dbReference type="GO" id="GO:0016853">
    <property type="term" value="F:isomerase activity"/>
    <property type="evidence" value="ECO:0007669"/>
    <property type="project" value="UniProtKB-KW"/>
</dbReference>
<evidence type="ECO:0000313" key="4">
    <source>
        <dbReference type="EMBL" id="TSD15650.1"/>
    </source>
</evidence>
<dbReference type="InterPro" id="IPR029045">
    <property type="entry name" value="ClpP/crotonase-like_dom_sf"/>
</dbReference>
<dbReference type="RefSeq" id="WP_144260124.1">
    <property type="nucleotide sequence ID" value="NZ_QMDX01000001.1"/>
</dbReference>
<dbReference type="InterPro" id="IPR014748">
    <property type="entry name" value="Enoyl-CoA_hydra_C"/>
</dbReference>
<accession>A0A554NF80</accession>
<dbReference type="CDD" id="cd06558">
    <property type="entry name" value="crotonase-like"/>
    <property type="match status" value="1"/>
</dbReference>
<dbReference type="Gene3D" id="1.10.12.10">
    <property type="entry name" value="Lyase 2-enoyl-coa Hydratase, Chain A, domain 2"/>
    <property type="match status" value="1"/>
</dbReference>
<dbReference type="InterPro" id="IPR018376">
    <property type="entry name" value="Enoyl-CoA_hyd/isom_CS"/>
</dbReference>
<keyword evidence="5" id="KW-1185">Reference proteome</keyword>
<name>A0A554NF80_9EURY</name>
<comment type="caution">
    <text evidence="4">The sequence shown here is derived from an EMBL/GenBank/DDBJ whole genome shotgun (WGS) entry which is preliminary data.</text>
</comment>
<organism evidence="4 5">
    <name type="scientific">Haloglomus irregulare</name>
    <dbReference type="NCBI Taxonomy" id="2234134"/>
    <lineage>
        <taxon>Archaea</taxon>
        <taxon>Methanobacteriati</taxon>
        <taxon>Methanobacteriota</taxon>
        <taxon>Stenosarchaea group</taxon>
        <taxon>Halobacteria</taxon>
        <taxon>Halobacteriales</taxon>
        <taxon>Natronomonadaceae</taxon>
        <taxon>Haloglomus</taxon>
    </lineage>
</organism>
<evidence type="ECO:0000313" key="5">
    <source>
        <dbReference type="Proteomes" id="UP000319894"/>
    </source>
</evidence>
<dbReference type="InterPro" id="IPR001753">
    <property type="entry name" value="Enoyl-CoA_hydra/iso"/>
</dbReference>
<dbReference type="FunFam" id="3.90.226.10:FF:000009">
    <property type="entry name" value="Carnitinyl-CoA dehydratase"/>
    <property type="match status" value="1"/>
</dbReference>
<evidence type="ECO:0000256" key="2">
    <source>
        <dbReference type="ARBA" id="ARBA00023239"/>
    </source>
</evidence>
<evidence type="ECO:0000256" key="1">
    <source>
        <dbReference type="ARBA" id="ARBA00005254"/>
    </source>
</evidence>
<reference evidence="4 5" key="1">
    <citation type="submission" date="2018-06" db="EMBL/GenBank/DDBJ databases">
        <title>Natronomonas sp. F16-60 a new haloarchaeon isolated from a solar saltern of Isla Cristina, Huelva, Spain.</title>
        <authorList>
            <person name="Duran-Viseras A."/>
            <person name="Sanchez-Porro C."/>
            <person name="Ventosa A."/>
        </authorList>
    </citation>
    <scope>NUCLEOTIDE SEQUENCE [LARGE SCALE GENOMIC DNA]</scope>
    <source>
        <strain evidence="4 5">F16-60</strain>
    </source>
</reference>
<dbReference type="InParanoid" id="A0A554NF80"/>
<protein>
    <submittedName>
        <fullName evidence="4">Enoyl-CoA hydratase/isomerase family protein</fullName>
    </submittedName>
</protein>
<gene>
    <name evidence="4" type="ORF">DP107_00210</name>
</gene>
<dbReference type="PROSITE" id="PS00166">
    <property type="entry name" value="ENOYL_COA_HYDRATASE"/>
    <property type="match status" value="1"/>
</dbReference>
<dbReference type="Pfam" id="PF00378">
    <property type="entry name" value="ECH_1"/>
    <property type="match status" value="1"/>
</dbReference>
<sequence length="264" mass="28058">MAVTEFEAETVALDWNDAGTVATLTIDRPDKLNALNAATLEAIPEALDAAREDARAVVVTGAGEKAFVAGADIAHMSDLSVAEAYDYCELGHAMTDAVESFPVPVVAAVDGYAFGGGCELALAADIRVASEDALIGQTEIDLGIVPGWGGTQRLSRLVDDETARRMVFLGDRLDAAAAEEAGIVGETCPHEETVERAHELAERIAEKPRFALRGAKSALNQVHEGPQSAGLEYEKRVWSGLFGTPDQREGMAAFLEDRDPEFEA</sequence>
<dbReference type="SUPFAM" id="SSF52096">
    <property type="entry name" value="ClpP/crotonase"/>
    <property type="match status" value="1"/>
</dbReference>
<dbReference type="PANTHER" id="PTHR11941:SF54">
    <property type="entry name" value="ENOYL-COA HYDRATASE, MITOCHONDRIAL"/>
    <property type="match status" value="1"/>
</dbReference>
<dbReference type="GO" id="GO:0016836">
    <property type="term" value="F:hydro-lyase activity"/>
    <property type="evidence" value="ECO:0007669"/>
    <property type="project" value="UniProtKB-ARBA"/>
</dbReference>
<dbReference type="FunFam" id="1.10.12.10:FF:000001">
    <property type="entry name" value="Probable enoyl-CoA hydratase, mitochondrial"/>
    <property type="match status" value="1"/>
</dbReference>
<dbReference type="Gene3D" id="3.90.226.10">
    <property type="entry name" value="2-enoyl-CoA Hydratase, Chain A, domain 1"/>
    <property type="match status" value="1"/>
</dbReference>
<dbReference type="EMBL" id="QMDX01000001">
    <property type="protein sequence ID" value="TSD15650.1"/>
    <property type="molecule type" value="Genomic_DNA"/>
</dbReference>
<dbReference type="Proteomes" id="UP000319894">
    <property type="component" value="Unassembled WGS sequence"/>
</dbReference>
<comment type="similarity">
    <text evidence="1 3">Belongs to the enoyl-CoA hydratase/isomerase family.</text>
</comment>
<dbReference type="OrthoDB" id="27846at2157"/>
<proteinExistence type="inferred from homology"/>
<keyword evidence="4" id="KW-0413">Isomerase</keyword>
<evidence type="ECO:0000256" key="3">
    <source>
        <dbReference type="RuleBase" id="RU003707"/>
    </source>
</evidence>
<dbReference type="AlphaFoldDB" id="A0A554NF80"/>